<dbReference type="Proteomes" id="UP000242515">
    <property type="component" value="Unassembled WGS sequence"/>
</dbReference>
<keyword evidence="4" id="KW-0472">Membrane</keyword>
<reference evidence="7" key="1">
    <citation type="submission" date="2016-10" db="EMBL/GenBank/DDBJ databases">
        <authorList>
            <person name="Varghese N."/>
            <person name="Submissions S."/>
        </authorList>
    </citation>
    <scope>NUCLEOTIDE SEQUENCE [LARGE SCALE GENOMIC DNA]</scope>
    <source>
        <strain evidence="7">8N4</strain>
    </source>
</reference>
<evidence type="ECO:0000256" key="2">
    <source>
        <dbReference type="ARBA" id="ARBA00022692"/>
    </source>
</evidence>
<protein>
    <submittedName>
        <fullName evidence="6">Autotransporter secretion inner membrane protein TamB</fullName>
    </submittedName>
</protein>
<feature type="domain" description="Translocation and assembly module TamB C-terminal" evidence="5">
    <location>
        <begin position="940"/>
        <end position="1275"/>
    </location>
</feature>
<dbReference type="InterPro" id="IPR007452">
    <property type="entry name" value="TamB_C"/>
</dbReference>
<gene>
    <name evidence="6" type="ORF">SAMN05216522_101349</name>
</gene>
<name>A0A1H9DNC4_9GAMM</name>
<organism evidence="6 7">
    <name type="scientific">Rosenbergiella nectarea</name>
    <dbReference type="NCBI Taxonomy" id="988801"/>
    <lineage>
        <taxon>Bacteria</taxon>
        <taxon>Pseudomonadati</taxon>
        <taxon>Pseudomonadota</taxon>
        <taxon>Gammaproteobacteria</taxon>
        <taxon>Enterobacterales</taxon>
        <taxon>Erwiniaceae</taxon>
        <taxon>Rosenbergiella</taxon>
    </lineage>
</organism>
<comment type="subcellular location">
    <subcellularLocation>
        <location evidence="1">Membrane</location>
        <topology evidence="1">Single-pass membrane protein</topology>
    </subcellularLocation>
</comment>
<keyword evidence="3" id="KW-1133">Transmembrane helix</keyword>
<dbReference type="Pfam" id="PF04357">
    <property type="entry name" value="TamB"/>
    <property type="match status" value="1"/>
</dbReference>
<dbReference type="PANTHER" id="PTHR36985">
    <property type="entry name" value="TRANSLOCATION AND ASSEMBLY MODULE SUBUNIT TAMB"/>
    <property type="match status" value="1"/>
</dbReference>
<evidence type="ECO:0000313" key="6">
    <source>
        <dbReference type="EMBL" id="SEQ14984.1"/>
    </source>
</evidence>
<evidence type="ECO:0000256" key="3">
    <source>
        <dbReference type="ARBA" id="ARBA00022989"/>
    </source>
</evidence>
<evidence type="ECO:0000256" key="4">
    <source>
        <dbReference type="ARBA" id="ARBA00023136"/>
    </source>
</evidence>
<dbReference type="GO" id="GO:0009306">
    <property type="term" value="P:protein secretion"/>
    <property type="evidence" value="ECO:0007669"/>
    <property type="project" value="InterPro"/>
</dbReference>
<dbReference type="EMBL" id="FOGC01000001">
    <property type="protein sequence ID" value="SEQ14984.1"/>
    <property type="molecule type" value="Genomic_DNA"/>
</dbReference>
<evidence type="ECO:0000259" key="5">
    <source>
        <dbReference type="Pfam" id="PF04357"/>
    </source>
</evidence>
<dbReference type="STRING" id="988801.SAMN05216522_101349"/>
<sequence>MSWWKKGLIGLLVIVLLLMTTVAFLIGTTTGLHLLFKGANRWVPGLHISKVEGGWRDLTLRDITYQMQGVEVRGGQLHLAVKTSCLWHSSVCVDDLSLSDVSVVVDTSKMAPTAPVDETKSEPLTDISTPYPLTLNHLGLRNINVKVDDTSIALGEFSTGIAWQNRQITLAPTQINNFLLALPTVAKVAVDNAAQATKTAITQTAEQAAQQKKAEDEQARLAAQQPPLGDTLRALFAKPLLDLPSVTLPVDVDIQGITGNTLRVTGDTELTINQLNLKARAQNNHIALQQLQVQAIQGQLHASGDADLANNWPVNMNLNSTLNVDPIKGQKVKLTLKGNMKQQVDLAINLSGPVKAQLNAMAKPATIGLPFSLKLNSPRLRWPLTGPAQVQVDNINVETSGKASDYRIHLAAALTGQDIPPAQISLNGKGDLGQFSLDRLRVAALQGNIDLNALVDWNKAISWRSELTLNNINTARQYPDWPTKLDGQITTKGSVFGGTWQLSVPKVDIKGNVKQNPVNIEGSLQGNSYMQWKVPKMLVALGRNHFNVHGQLNDTLMLDADIDAPALDNALPGLGGTLKGVINARGTLKQPELKVDLQGRALRWQQIRLQSLALKGNVSSAEQISGNLNLNLQQLHQEGVDIQQILLNAGGNEQAHQLTLKVTGKPVAGELALKGHFDRQQQRWQGSLTRSQFSTPVGNVTLSRAMSLDYQNLKQTITVGSHCWLNPNAELCVPEPIVAGPAGHAHLQIRKLDLAMLKDFLPAQTQLSGRFSGDTRVNWTATGGLPDANLSLTGQGVEVRQDVQGKMLPIAFDRLDLKAALVKGKAQLQWLIKLANNGQLTGNVQVADPENRRTLGGTVGIDNLSLAILNPALSKGESVQGILNSQLRLGGSLQNPQVFGQLALKNAKAQTSAMPVELTDANLSMVFNGMSSTLEGLIQTAHGNLNLSGNADWRQLDNWRAHIAAKGEKIRVTVPPMVRMDVSPDLTFDATPAAFNLDGRVDIPWARIVVQDVPESAVGVSSDEVMLDEHLQPIKPTTTSMAINSNLIIHVGDDVRLSAFGLNALLNGDLKVGQGKNGLGLNGQINIPSGRFHAYGQDLIVRKGQLQFSGPPDQPYVNLEAIRNPDATEDNVTAGIRVTGLADEPKVEVFSDPTMSQQAALSYLLRGQGLGNSDDSNALTSALVGLGVAQSGQVMGKIGETFGVSNLALDTAGVGDSQQVQVSGYVLPGLQVKYGVGLFDSLATLTLRYRLMPKLYLEAVSGVDQALDVLYKFEF</sequence>
<keyword evidence="2" id="KW-0812">Transmembrane</keyword>
<dbReference type="OrthoDB" id="5555605at2"/>
<keyword evidence="7" id="KW-1185">Reference proteome</keyword>
<dbReference type="GO" id="GO:0005886">
    <property type="term" value="C:plasma membrane"/>
    <property type="evidence" value="ECO:0007669"/>
    <property type="project" value="InterPro"/>
</dbReference>
<accession>A0A1H9DNC4</accession>
<proteinExistence type="predicted"/>
<evidence type="ECO:0000256" key="1">
    <source>
        <dbReference type="ARBA" id="ARBA00004167"/>
    </source>
</evidence>
<dbReference type="AlphaFoldDB" id="A0A1H9DNC4"/>
<dbReference type="GO" id="GO:0097347">
    <property type="term" value="C:TAM protein secretion complex"/>
    <property type="evidence" value="ECO:0007669"/>
    <property type="project" value="TreeGrafter"/>
</dbReference>
<dbReference type="RefSeq" id="WP_092671805.1">
    <property type="nucleotide sequence ID" value="NZ_FOGC01000001.1"/>
</dbReference>
<dbReference type="PANTHER" id="PTHR36985:SF1">
    <property type="entry name" value="TRANSLOCATION AND ASSEMBLY MODULE SUBUNIT TAMB"/>
    <property type="match status" value="1"/>
</dbReference>
<evidence type="ECO:0000313" key="7">
    <source>
        <dbReference type="Proteomes" id="UP000242515"/>
    </source>
</evidence>